<dbReference type="Pfam" id="PF11445">
    <property type="entry name" value="DUF2894"/>
    <property type="match status" value="1"/>
</dbReference>
<feature type="compositionally biased region" description="Basic residues" evidence="1">
    <location>
        <begin position="187"/>
        <end position="199"/>
    </location>
</feature>
<reference evidence="3" key="1">
    <citation type="journal article" date="2019" name="Int. J. Syst. Evol. Microbiol.">
        <title>The Global Catalogue of Microorganisms (GCM) 10K type strain sequencing project: providing services to taxonomists for standard genome sequencing and annotation.</title>
        <authorList>
            <consortium name="The Broad Institute Genomics Platform"/>
            <consortium name="The Broad Institute Genome Sequencing Center for Infectious Disease"/>
            <person name="Wu L."/>
            <person name="Ma J."/>
        </authorList>
    </citation>
    <scope>NUCLEOTIDE SEQUENCE [LARGE SCALE GENOMIC DNA]</scope>
    <source>
        <strain evidence="3">CCUG 55854</strain>
    </source>
</reference>
<dbReference type="EMBL" id="JBHTKN010000006">
    <property type="protein sequence ID" value="MFD1042764.1"/>
    <property type="molecule type" value="Genomic_DNA"/>
</dbReference>
<keyword evidence="3" id="KW-1185">Reference proteome</keyword>
<name>A0ABW3LZJ7_9GAMM</name>
<organism evidence="2 3">
    <name type="scientific">Pseudoxanthomonas kaohsiungensis</name>
    <dbReference type="NCBI Taxonomy" id="283923"/>
    <lineage>
        <taxon>Bacteria</taxon>
        <taxon>Pseudomonadati</taxon>
        <taxon>Pseudomonadota</taxon>
        <taxon>Gammaproteobacteria</taxon>
        <taxon>Lysobacterales</taxon>
        <taxon>Lysobacteraceae</taxon>
        <taxon>Pseudoxanthomonas</taxon>
    </lineage>
</organism>
<dbReference type="Proteomes" id="UP001597033">
    <property type="component" value="Unassembled WGS sequence"/>
</dbReference>
<dbReference type="InterPro" id="IPR021549">
    <property type="entry name" value="DUF2894"/>
</dbReference>
<accession>A0ABW3LZJ7</accession>
<protein>
    <submittedName>
        <fullName evidence="2">DUF2894 domain-containing protein</fullName>
    </submittedName>
</protein>
<evidence type="ECO:0000256" key="1">
    <source>
        <dbReference type="SAM" id="MobiDB-lite"/>
    </source>
</evidence>
<evidence type="ECO:0000313" key="3">
    <source>
        <dbReference type="Proteomes" id="UP001597033"/>
    </source>
</evidence>
<gene>
    <name evidence="2" type="ORF">ACFQ2N_10435</name>
</gene>
<sequence length="199" mass="21850">MRQRLDAWRAQGADRVDPVRFALIESLARRAGAHEGLARRLLDERLSGLVEDYARDVAAPVAADASGSRDPAAAGALATLLARMPHRTMDGDPYPEIPLLQQFRTLWAGLRTESQLRQSLEPVAGDAGPLNSAVLVHRSLNLMRTLSPGYLQHFIAYIDALSSLERMHLAYAPASADTGPRMEAPRKPARSRTRKKPRG</sequence>
<comment type="caution">
    <text evidence="2">The sequence shown here is derived from an EMBL/GenBank/DDBJ whole genome shotgun (WGS) entry which is preliminary data.</text>
</comment>
<evidence type="ECO:0000313" key="2">
    <source>
        <dbReference type="EMBL" id="MFD1042764.1"/>
    </source>
</evidence>
<dbReference type="RefSeq" id="WP_238394391.1">
    <property type="nucleotide sequence ID" value="NZ_JBHTKN010000006.1"/>
</dbReference>
<proteinExistence type="predicted"/>
<feature type="region of interest" description="Disordered" evidence="1">
    <location>
        <begin position="176"/>
        <end position="199"/>
    </location>
</feature>